<dbReference type="OrthoDB" id="9894572at2"/>
<reference evidence="2" key="2">
    <citation type="submission" date="2015-10" db="EMBL/GenBank/DDBJ databases">
        <authorList>
            <person name="Dunlap C."/>
        </authorList>
    </citation>
    <scope>NUCLEOTIDE SEQUENCE</scope>
    <source>
        <strain evidence="2">GO-13</strain>
    </source>
</reference>
<keyword evidence="7" id="KW-1185">Reference proteome</keyword>
<dbReference type="Proteomes" id="UP001341297">
    <property type="component" value="Unassembled WGS sequence"/>
</dbReference>
<sequence length="102" mass="11311">MKTTITYSPYPSNFSEVKIDTGEDKSITLRLVIPPVVSDDATPSPDNSNTEANVDQASTTTLMEPILKFEVNDGIATEQVMDMNKEDATVLLQVLRDFLKQM</sequence>
<dbReference type="KEGG" id="bgy:BGLY_1904"/>
<dbReference type="GeneID" id="82852975"/>
<feature type="region of interest" description="Disordered" evidence="1">
    <location>
        <begin position="37"/>
        <end position="57"/>
    </location>
</feature>
<evidence type="ECO:0000313" key="7">
    <source>
        <dbReference type="Proteomes" id="UP001341297"/>
    </source>
</evidence>
<dbReference type="EMBL" id="JARRTL010000030">
    <property type="protein sequence ID" value="MEC0487385.1"/>
    <property type="molecule type" value="Genomic_DNA"/>
</dbReference>
<dbReference type="RefSeq" id="WP_048354003.1">
    <property type="nucleotide sequence ID" value="NZ_CP035232.1"/>
</dbReference>
<dbReference type="Proteomes" id="UP000288675">
    <property type="component" value="Chromosome"/>
</dbReference>
<evidence type="ECO:0000313" key="5">
    <source>
        <dbReference type="Proteomes" id="UP000036168"/>
    </source>
</evidence>
<evidence type="ECO:0000256" key="1">
    <source>
        <dbReference type="SAM" id="MobiDB-lite"/>
    </source>
</evidence>
<organism evidence="2 5">
    <name type="scientific">Bacillus glycinifermentans</name>
    <dbReference type="NCBI Taxonomy" id="1664069"/>
    <lineage>
        <taxon>Bacteria</taxon>
        <taxon>Bacillati</taxon>
        <taxon>Bacillota</taxon>
        <taxon>Bacilli</taxon>
        <taxon>Bacillales</taxon>
        <taxon>Bacillaceae</taxon>
        <taxon>Bacillus</taxon>
    </lineage>
</organism>
<proteinExistence type="predicted"/>
<name>A0A0T6BQA9_9BACI</name>
<evidence type="ECO:0000313" key="4">
    <source>
        <dbReference type="EMBL" id="QAT65181.1"/>
    </source>
</evidence>
<reference evidence="3 7" key="4">
    <citation type="submission" date="2023-03" db="EMBL/GenBank/DDBJ databases">
        <title>Agriculturally important microbes genome sequencing.</title>
        <authorList>
            <person name="Dunlap C."/>
        </authorList>
    </citation>
    <scope>NUCLEOTIDE SEQUENCE [LARGE SCALE GENOMIC DNA]</scope>
    <source>
        <strain evidence="3 7">CBP-3203</strain>
    </source>
</reference>
<evidence type="ECO:0000313" key="3">
    <source>
        <dbReference type="EMBL" id="MEC0487385.1"/>
    </source>
</evidence>
<gene>
    <name evidence="2" type="ORF">AB447_217045</name>
    <name evidence="4" type="ORF">EQZ20_09785</name>
    <name evidence="3" type="ORF">P8828_21780</name>
</gene>
<dbReference type="STRING" id="1664069.BGLY_1904"/>
<feature type="compositionally biased region" description="Polar residues" evidence="1">
    <location>
        <begin position="44"/>
        <end position="57"/>
    </location>
</feature>
<dbReference type="Proteomes" id="UP000036168">
    <property type="component" value="Unassembled WGS sequence"/>
</dbReference>
<reference evidence="4 6" key="3">
    <citation type="submission" date="2019-01" db="EMBL/GenBank/DDBJ databases">
        <title>Genome sequence of Bacillus glycinifermentans SRCM103574.</title>
        <authorList>
            <person name="Kong H.-J."/>
            <person name="Jeong S.-Y."/>
            <person name="Jeong D.-Y."/>
        </authorList>
    </citation>
    <scope>NUCLEOTIDE SEQUENCE [LARGE SCALE GENOMIC DNA]</scope>
    <source>
        <strain evidence="4 6">SRCM103574</strain>
    </source>
</reference>
<accession>A0A0T6BQA9</accession>
<evidence type="ECO:0000313" key="6">
    <source>
        <dbReference type="Proteomes" id="UP000288675"/>
    </source>
</evidence>
<dbReference type="EMBL" id="CP035232">
    <property type="protein sequence ID" value="QAT65181.1"/>
    <property type="molecule type" value="Genomic_DNA"/>
</dbReference>
<reference evidence="2 5" key="1">
    <citation type="journal article" date="2015" name="Int. J. Syst. Evol. Microbiol.">
        <title>Bacillus glycinifermentans sp. nov., isolated from fermented soybean paste.</title>
        <authorList>
            <person name="Kim S.J."/>
            <person name="Dunlap C.A."/>
            <person name="Kwon S.W."/>
            <person name="Rooney A.P."/>
        </authorList>
    </citation>
    <scope>NUCLEOTIDE SEQUENCE [LARGE SCALE GENOMIC DNA]</scope>
    <source>
        <strain evidence="2 5">GO-13</strain>
    </source>
</reference>
<protein>
    <submittedName>
        <fullName evidence="2">Uncharacterized protein</fullName>
    </submittedName>
</protein>
<dbReference type="EMBL" id="LECW02000016">
    <property type="protein sequence ID" value="KRT93812.1"/>
    <property type="molecule type" value="Genomic_DNA"/>
</dbReference>
<dbReference type="AlphaFoldDB" id="A0A0T6BQA9"/>
<evidence type="ECO:0000313" key="2">
    <source>
        <dbReference type="EMBL" id="KRT93812.1"/>
    </source>
</evidence>